<organism evidence="2 3">
    <name type="scientific">Paenisporosarcina macmurdoensis</name>
    <dbReference type="NCBI Taxonomy" id="212659"/>
    <lineage>
        <taxon>Bacteria</taxon>
        <taxon>Bacillati</taxon>
        <taxon>Bacillota</taxon>
        <taxon>Bacilli</taxon>
        <taxon>Bacillales</taxon>
        <taxon>Caryophanaceae</taxon>
        <taxon>Paenisporosarcina</taxon>
    </lineage>
</organism>
<reference evidence="3" key="1">
    <citation type="journal article" date="2019" name="Int. J. Syst. Evol. Microbiol.">
        <title>The Global Catalogue of Microorganisms (GCM) 10K type strain sequencing project: providing services to taxonomists for standard genome sequencing and annotation.</title>
        <authorList>
            <consortium name="The Broad Institute Genomics Platform"/>
            <consortium name="The Broad Institute Genome Sequencing Center for Infectious Disease"/>
            <person name="Wu L."/>
            <person name="Ma J."/>
        </authorList>
    </citation>
    <scope>NUCLEOTIDE SEQUENCE [LARGE SCALE GENOMIC DNA]</scope>
    <source>
        <strain evidence="3">CCUG 54527</strain>
    </source>
</reference>
<evidence type="ECO:0000313" key="3">
    <source>
        <dbReference type="Proteomes" id="UP001596170"/>
    </source>
</evidence>
<accession>A0ABW1LAP8</accession>
<feature type="domain" description="DUF6933" evidence="1">
    <location>
        <begin position="3"/>
        <end position="93"/>
    </location>
</feature>
<evidence type="ECO:0000313" key="2">
    <source>
        <dbReference type="EMBL" id="MFC6040774.1"/>
    </source>
</evidence>
<dbReference type="Pfam" id="PF22016">
    <property type="entry name" value="DUF6933"/>
    <property type="match status" value="1"/>
</dbReference>
<evidence type="ECO:0000259" key="1">
    <source>
        <dbReference type="Pfam" id="PF22016"/>
    </source>
</evidence>
<keyword evidence="3" id="KW-1185">Reference proteome</keyword>
<gene>
    <name evidence="2" type="ORF">ACFPYN_15205</name>
</gene>
<protein>
    <submittedName>
        <fullName evidence="2">DUF6933 domain-containing protein</fullName>
    </submittedName>
</protein>
<name>A0ABW1LAP8_9BACL</name>
<sequence>MLVIQCTKKLGDYLKKNLTSKPNETQDLFYSWHAHLFLIKRKKYVMVMNSQTRYVFVLGPVVAKDIKNVDEMIYSGIQENLEADGIKIKFYRTIYTTVGWD</sequence>
<comment type="caution">
    <text evidence="2">The sequence shown here is derived from an EMBL/GenBank/DDBJ whole genome shotgun (WGS) entry which is preliminary data.</text>
</comment>
<dbReference type="InterPro" id="IPR053864">
    <property type="entry name" value="DUF6933"/>
</dbReference>
<proteinExistence type="predicted"/>
<dbReference type="RefSeq" id="WP_377735335.1">
    <property type="nucleotide sequence ID" value="NZ_JBHSRI010000025.1"/>
</dbReference>
<dbReference type="EMBL" id="JBHSRI010000025">
    <property type="protein sequence ID" value="MFC6040774.1"/>
    <property type="molecule type" value="Genomic_DNA"/>
</dbReference>
<dbReference type="Proteomes" id="UP001596170">
    <property type="component" value="Unassembled WGS sequence"/>
</dbReference>